<dbReference type="AlphaFoldDB" id="A0A8K0NAG2"/>
<reference evidence="2" key="1">
    <citation type="journal article" date="2017" name="Gigascience">
        <title>The genome draft of coconut (Cocos nucifera).</title>
        <authorList>
            <person name="Xiao Y."/>
            <person name="Xu P."/>
            <person name="Fan H."/>
            <person name="Baudouin L."/>
            <person name="Xia W."/>
            <person name="Bocs S."/>
            <person name="Xu J."/>
            <person name="Li Q."/>
            <person name="Guo A."/>
            <person name="Zhou L."/>
            <person name="Li J."/>
            <person name="Wu Y."/>
            <person name="Ma Z."/>
            <person name="Armero A."/>
            <person name="Issali A.E."/>
            <person name="Liu N."/>
            <person name="Peng M."/>
            <person name="Yang Y."/>
        </authorList>
    </citation>
    <scope>NUCLEOTIDE SEQUENCE</scope>
    <source>
        <tissue evidence="2">Spear leaf of Hainan Tall coconut</tissue>
    </source>
</reference>
<dbReference type="PANTHER" id="PTHR33095">
    <property type="entry name" value="OS07G0619500 PROTEIN"/>
    <property type="match status" value="1"/>
</dbReference>
<accession>A0A8K0NAG2</accession>
<gene>
    <name evidence="2" type="ORF">COCNU_13G000910</name>
</gene>
<dbReference type="PANTHER" id="PTHR33095:SF111">
    <property type="entry name" value="OS02G0134200 PROTEIN"/>
    <property type="match status" value="1"/>
</dbReference>
<proteinExistence type="predicted"/>
<feature type="compositionally biased region" description="Basic and acidic residues" evidence="1">
    <location>
        <begin position="265"/>
        <end position="279"/>
    </location>
</feature>
<feature type="region of interest" description="Disordered" evidence="1">
    <location>
        <begin position="247"/>
        <end position="279"/>
    </location>
</feature>
<dbReference type="OrthoDB" id="666789at2759"/>
<reference evidence="2" key="2">
    <citation type="submission" date="2019-07" db="EMBL/GenBank/DDBJ databases">
        <authorList>
            <person name="Yang Y."/>
            <person name="Bocs S."/>
            <person name="Baudouin L."/>
        </authorList>
    </citation>
    <scope>NUCLEOTIDE SEQUENCE</scope>
    <source>
        <tissue evidence="2">Spear leaf of Hainan Tall coconut</tissue>
    </source>
</reference>
<organism evidence="2 3">
    <name type="scientific">Cocos nucifera</name>
    <name type="common">Coconut palm</name>
    <dbReference type="NCBI Taxonomy" id="13894"/>
    <lineage>
        <taxon>Eukaryota</taxon>
        <taxon>Viridiplantae</taxon>
        <taxon>Streptophyta</taxon>
        <taxon>Embryophyta</taxon>
        <taxon>Tracheophyta</taxon>
        <taxon>Spermatophyta</taxon>
        <taxon>Magnoliopsida</taxon>
        <taxon>Liliopsida</taxon>
        <taxon>Arecaceae</taxon>
        <taxon>Arecoideae</taxon>
        <taxon>Cocoseae</taxon>
        <taxon>Attaleinae</taxon>
        <taxon>Cocos</taxon>
    </lineage>
</organism>
<dbReference type="InterPro" id="IPR012442">
    <property type="entry name" value="DUF1645_plant"/>
</dbReference>
<dbReference type="EMBL" id="CM017884">
    <property type="protein sequence ID" value="KAG1366301.1"/>
    <property type="molecule type" value="Genomic_DNA"/>
</dbReference>
<comment type="caution">
    <text evidence="2">The sequence shown here is derived from an EMBL/GenBank/DDBJ whole genome shotgun (WGS) entry which is preliminary data.</text>
</comment>
<dbReference type="Proteomes" id="UP000797356">
    <property type="component" value="Chromosome 13"/>
</dbReference>
<name>A0A8K0NAG2_COCNU</name>
<evidence type="ECO:0000313" key="3">
    <source>
        <dbReference type="Proteomes" id="UP000797356"/>
    </source>
</evidence>
<evidence type="ECO:0000313" key="2">
    <source>
        <dbReference type="EMBL" id="KAG1366301.1"/>
    </source>
</evidence>
<evidence type="ECO:0000256" key="1">
    <source>
        <dbReference type="SAM" id="MobiDB-lite"/>
    </source>
</evidence>
<keyword evidence="3" id="KW-1185">Reference proteome</keyword>
<dbReference type="Pfam" id="PF07816">
    <property type="entry name" value="DUF1645"/>
    <property type="match status" value="1"/>
</dbReference>
<protein>
    <submittedName>
        <fullName evidence="2">Uncharacterized protein</fullName>
    </submittedName>
</protein>
<sequence length="279" mass="31019">MEEEITAVRQESLHQIFAATHLAEPPVEEQDGDDNSSDDFEFAFAARDPEAEPSITADEIFSNGRILPSYPVFDRNLLLSPAAETERSSSSSASSEAEAAVGEYCVWSRRSAEQCKKSASTGSTARRWRLRDLMAGRSHSDGKEKFVFLAADDKTHNPNPNPNPQAAVAAAKKGEKKGARATELDLVTAHRLYYGKGNGENVKGGRRSFLPYRQELESQLGRKLGRADQESLNDGYDFMLSIDGLEEKNKEEKWMEGKGRRKETRKMDGKRGGEREGKE</sequence>
<feature type="compositionally biased region" description="Basic and acidic residues" evidence="1">
    <location>
        <begin position="247"/>
        <end position="258"/>
    </location>
</feature>